<reference evidence="2 3" key="1">
    <citation type="submission" date="2013-07" db="EMBL/GenBank/DDBJ databases">
        <title>The Genome Sequence of Kwoniella mangroviensis CBS10435.</title>
        <authorList>
            <consortium name="The Broad Institute Genome Sequencing Platform"/>
            <person name="Cuomo C."/>
            <person name="Litvintseva A."/>
            <person name="Chen Y."/>
            <person name="Heitman J."/>
            <person name="Sun S."/>
            <person name="Springer D."/>
            <person name="Dromer F."/>
            <person name="Young S.K."/>
            <person name="Zeng Q."/>
            <person name="Gargeya S."/>
            <person name="Fitzgerald M."/>
            <person name="Abouelleil A."/>
            <person name="Alvarado L."/>
            <person name="Berlin A.M."/>
            <person name="Chapman S.B."/>
            <person name="Dewar J."/>
            <person name="Goldberg J."/>
            <person name="Griggs A."/>
            <person name="Gujja S."/>
            <person name="Hansen M."/>
            <person name="Howarth C."/>
            <person name="Imamovic A."/>
            <person name="Larimer J."/>
            <person name="McCowan C."/>
            <person name="Murphy C."/>
            <person name="Pearson M."/>
            <person name="Priest M."/>
            <person name="Roberts A."/>
            <person name="Saif S."/>
            <person name="Shea T."/>
            <person name="Sykes S."/>
            <person name="Wortman J."/>
            <person name="Nusbaum C."/>
            <person name="Birren B."/>
        </authorList>
    </citation>
    <scope>NUCLEOTIDE SEQUENCE [LARGE SCALE GENOMIC DNA]</scope>
    <source>
        <strain evidence="2 3">CBS 10435</strain>
    </source>
</reference>
<name>A0A1B9IJZ6_9TREE</name>
<protein>
    <submittedName>
        <fullName evidence="2">Uncharacterized protein</fullName>
    </submittedName>
</protein>
<evidence type="ECO:0000256" key="1">
    <source>
        <dbReference type="SAM" id="MobiDB-lite"/>
    </source>
</evidence>
<gene>
    <name evidence="2" type="ORF">L486_06462</name>
</gene>
<dbReference type="AlphaFoldDB" id="A0A1B9IJZ6"/>
<sequence length="353" mass="38935">MVLGIYLNSPNSDQESPMIIEDEIDLLTLSTAPKTIWKRSLKISELSPEFELSIPTFPYPTKGECSQSSLGLLNVPCLESISMSRITSAEGEGKEDPFGYSDILSSFPSTRRPSVIGIDIDLDMWQCPPSPMLRPTSCLRDSIDDLYLSTYSRTPIDMDMEEDNDDDYTSESSFGHSPCSHLHSDRIPVFESPISDVGSESSLEELIITPFSEILNLPHHRHYIQESHPSQSEDVEGEGYPQPRFGSGSYPASPECIGLGINFGSPSPSTTLSGPGPRRETLLEDVSMPMPAPVTIRCKSIDWSTFRINLLSNSDDTSRTSNVEEGTIDIYMSDRSGGLQSSPISYDSPLCRN</sequence>
<dbReference type="EMBL" id="KI669465">
    <property type="protein sequence ID" value="OCF55711.1"/>
    <property type="molecule type" value="Genomic_DNA"/>
</dbReference>
<feature type="region of interest" description="Disordered" evidence="1">
    <location>
        <begin position="333"/>
        <end position="353"/>
    </location>
</feature>
<reference evidence="3" key="2">
    <citation type="submission" date="2013-12" db="EMBL/GenBank/DDBJ databases">
        <title>Evolution of pathogenesis and genome organization in the Tremellales.</title>
        <authorList>
            <person name="Cuomo C."/>
            <person name="Litvintseva A."/>
            <person name="Heitman J."/>
            <person name="Chen Y."/>
            <person name="Sun S."/>
            <person name="Springer D."/>
            <person name="Dromer F."/>
            <person name="Young S."/>
            <person name="Zeng Q."/>
            <person name="Chapman S."/>
            <person name="Gujja S."/>
            <person name="Saif S."/>
            <person name="Birren B."/>
        </authorList>
    </citation>
    <scope>NUCLEOTIDE SEQUENCE [LARGE SCALE GENOMIC DNA]</scope>
    <source>
        <strain evidence="3">CBS 10435</strain>
    </source>
</reference>
<evidence type="ECO:0000313" key="2">
    <source>
        <dbReference type="EMBL" id="OCF55711.1"/>
    </source>
</evidence>
<dbReference type="Proteomes" id="UP000092583">
    <property type="component" value="Unassembled WGS sequence"/>
</dbReference>
<keyword evidence="3" id="KW-1185">Reference proteome</keyword>
<evidence type="ECO:0000313" key="3">
    <source>
        <dbReference type="Proteomes" id="UP000092583"/>
    </source>
</evidence>
<proteinExistence type="predicted"/>
<dbReference type="OrthoDB" id="10596932at2759"/>
<accession>A0A1B9IJZ6</accession>
<organism evidence="2 3">
    <name type="scientific">Kwoniella mangroviensis CBS 10435</name>
    <dbReference type="NCBI Taxonomy" id="1331196"/>
    <lineage>
        <taxon>Eukaryota</taxon>
        <taxon>Fungi</taxon>
        <taxon>Dikarya</taxon>
        <taxon>Basidiomycota</taxon>
        <taxon>Agaricomycotina</taxon>
        <taxon>Tremellomycetes</taxon>
        <taxon>Tremellales</taxon>
        <taxon>Cryptococcaceae</taxon>
        <taxon>Kwoniella</taxon>
    </lineage>
</organism>